<dbReference type="GO" id="GO:0005506">
    <property type="term" value="F:iron ion binding"/>
    <property type="evidence" value="ECO:0007669"/>
    <property type="project" value="InterPro"/>
</dbReference>
<sequence length="484" mass="54930">MPSGYPENMWPQLQSYVQLILISLFFPILIGAILIRSRRSKSDGPPTPPSLPLIGHLHLLSPLPHRSFHNLSSRYGPILKLFLGSLPCVIASTPDAAKHFLKTHESSFSDRFPNAAIHHLSYGSQGFLFRAYGPHWKFMKKLCMTRLLEAREVVDNRDNPLTLTNRIISRMIMSRTSSGNDEEAQDIRQLVTDTTELRFNLRGVDKRVKEIQERFDALIEGVMKGHEEERRKRKEVGEGGQFRDLLYILLDIHEDENSKIKLTKHSIKAFVLDLFMAGTDTSAITTEWALAELINHPHVMEKARQEIESVIGNTRIVEESDIANLPYLQAIVKETLRIHPTAPLVGRLSNENCNVGGYEIPAKTLLFVNLWSIGRDPNYWEDPLEFRPERFMSEEGSRVDLRGQHFELISFGSGRRMCPGASLALLVVQTNLAAMIQCFDWKVNGGNQCVSMEEKPAMTLPRAHPLLCLPLPRLHPFPSTFQAD</sequence>
<accession>A0A834SKF8</accession>
<dbReference type="InterPro" id="IPR002401">
    <property type="entry name" value="Cyt_P450_E_grp-I"/>
</dbReference>
<dbReference type="InterPro" id="IPR001128">
    <property type="entry name" value="Cyt_P450"/>
</dbReference>
<evidence type="ECO:0000256" key="4">
    <source>
        <dbReference type="ARBA" id="ARBA00022617"/>
    </source>
</evidence>
<comment type="subcellular location">
    <subcellularLocation>
        <location evidence="2">Membrane</location>
        <topology evidence="2">Single-pass membrane protein</topology>
    </subcellularLocation>
</comment>
<dbReference type="AlphaFoldDB" id="A0A834SKF8"/>
<dbReference type="Pfam" id="PF00067">
    <property type="entry name" value="p450"/>
    <property type="match status" value="2"/>
</dbReference>
<dbReference type="PANTHER" id="PTHR47944:SF17">
    <property type="entry name" value="3,9-DIHYDROXYPTEROCARPAN 6A-MONOOXYGENASE"/>
    <property type="match status" value="1"/>
</dbReference>
<dbReference type="PANTHER" id="PTHR47944">
    <property type="entry name" value="CYTOCHROME P450 98A9"/>
    <property type="match status" value="1"/>
</dbReference>
<evidence type="ECO:0000256" key="8">
    <source>
        <dbReference type="ARBA" id="ARBA00023002"/>
    </source>
</evidence>
<dbReference type="PROSITE" id="PS00086">
    <property type="entry name" value="CYTOCHROME_P450"/>
    <property type="match status" value="1"/>
</dbReference>
<proteinExistence type="inferred from homology"/>
<comment type="similarity">
    <text evidence="3 13">Belongs to the cytochrome P450 family.</text>
</comment>
<keyword evidence="16" id="KW-1185">Reference proteome</keyword>
<protein>
    <submittedName>
        <fullName evidence="15">3,9-dihydroxypterocarpan 6A-monooxygenase-like</fullName>
    </submittedName>
</protein>
<comment type="caution">
    <text evidence="15">The sequence shown here is derived from an EMBL/GenBank/DDBJ whole genome shotgun (WGS) entry which is preliminary data.</text>
</comment>
<dbReference type="Gene3D" id="1.10.630.10">
    <property type="entry name" value="Cytochrome P450"/>
    <property type="match status" value="1"/>
</dbReference>
<evidence type="ECO:0000256" key="12">
    <source>
        <dbReference type="PIRSR" id="PIRSR602401-1"/>
    </source>
</evidence>
<evidence type="ECO:0000313" key="16">
    <source>
        <dbReference type="Proteomes" id="UP000634136"/>
    </source>
</evidence>
<dbReference type="GO" id="GO:0016705">
    <property type="term" value="F:oxidoreductase activity, acting on paired donors, with incorporation or reduction of molecular oxygen"/>
    <property type="evidence" value="ECO:0007669"/>
    <property type="project" value="InterPro"/>
</dbReference>
<dbReference type="SUPFAM" id="SSF48264">
    <property type="entry name" value="Cytochrome P450"/>
    <property type="match status" value="1"/>
</dbReference>
<organism evidence="15 16">
    <name type="scientific">Senna tora</name>
    <dbReference type="NCBI Taxonomy" id="362788"/>
    <lineage>
        <taxon>Eukaryota</taxon>
        <taxon>Viridiplantae</taxon>
        <taxon>Streptophyta</taxon>
        <taxon>Embryophyta</taxon>
        <taxon>Tracheophyta</taxon>
        <taxon>Spermatophyta</taxon>
        <taxon>Magnoliopsida</taxon>
        <taxon>eudicotyledons</taxon>
        <taxon>Gunneridae</taxon>
        <taxon>Pentapetalae</taxon>
        <taxon>rosids</taxon>
        <taxon>fabids</taxon>
        <taxon>Fabales</taxon>
        <taxon>Fabaceae</taxon>
        <taxon>Caesalpinioideae</taxon>
        <taxon>Cassia clade</taxon>
        <taxon>Senna</taxon>
    </lineage>
</organism>
<keyword evidence="7 14" id="KW-1133">Transmembrane helix</keyword>
<keyword evidence="5 14" id="KW-0812">Transmembrane</keyword>
<evidence type="ECO:0000256" key="2">
    <source>
        <dbReference type="ARBA" id="ARBA00004167"/>
    </source>
</evidence>
<evidence type="ECO:0000313" key="15">
    <source>
        <dbReference type="EMBL" id="KAF7804118.1"/>
    </source>
</evidence>
<comment type="cofactor">
    <cofactor evidence="1 12">
        <name>heme</name>
        <dbReference type="ChEBI" id="CHEBI:30413"/>
    </cofactor>
</comment>
<keyword evidence="10 13" id="KW-0503">Monooxygenase</keyword>
<keyword evidence="8 13" id="KW-0560">Oxidoreductase</keyword>
<keyword evidence="11 14" id="KW-0472">Membrane</keyword>
<dbReference type="GO" id="GO:0004497">
    <property type="term" value="F:monooxygenase activity"/>
    <property type="evidence" value="ECO:0007669"/>
    <property type="project" value="UniProtKB-KW"/>
</dbReference>
<evidence type="ECO:0000256" key="11">
    <source>
        <dbReference type="ARBA" id="ARBA00023136"/>
    </source>
</evidence>
<feature type="binding site" description="axial binding residue" evidence="12">
    <location>
        <position position="418"/>
    </location>
    <ligand>
        <name>heme</name>
        <dbReference type="ChEBI" id="CHEBI:30413"/>
    </ligand>
    <ligandPart>
        <name>Fe</name>
        <dbReference type="ChEBI" id="CHEBI:18248"/>
    </ligandPart>
</feature>
<evidence type="ECO:0000256" key="3">
    <source>
        <dbReference type="ARBA" id="ARBA00010617"/>
    </source>
</evidence>
<dbReference type="OrthoDB" id="1103324at2759"/>
<evidence type="ECO:0000256" key="7">
    <source>
        <dbReference type="ARBA" id="ARBA00022989"/>
    </source>
</evidence>
<gene>
    <name evidence="15" type="ORF">G2W53_043229</name>
</gene>
<evidence type="ECO:0000256" key="14">
    <source>
        <dbReference type="SAM" id="Phobius"/>
    </source>
</evidence>
<evidence type="ECO:0000256" key="10">
    <source>
        <dbReference type="ARBA" id="ARBA00023033"/>
    </source>
</evidence>
<dbReference type="InterPro" id="IPR036396">
    <property type="entry name" value="Cyt_P450_sf"/>
</dbReference>
<dbReference type="GO" id="GO:0016020">
    <property type="term" value="C:membrane"/>
    <property type="evidence" value="ECO:0007669"/>
    <property type="project" value="UniProtKB-SubCell"/>
</dbReference>
<evidence type="ECO:0000256" key="1">
    <source>
        <dbReference type="ARBA" id="ARBA00001971"/>
    </source>
</evidence>
<keyword evidence="4 12" id="KW-0349">Heme</keyword>
<dbReference type="PRINTS" id="PR00385">
    <property type="entry name" value="P450"/>
</dbReference>
<name>A0A834SKF8_9FABA</name>
<dbReference type="FunFam" id="1.10.630.10:FF:000126">
    <property type="entry name" value="Predicted protein"/>
    <property type="match status" value="1"/>
</dbReference>
<dbReference type="Proteomes" id="UP000634136">
    <property type="component" value="Unassembled WGS sequence"/>
</dbReference>
<dbReference type="PRINTS" id="PR00463">
    <property type="entry name" value="EP450I"/>
</dbReference>
<evidence type="ECO:0000256" key="9">
    <source>
        <dbReference type="ARBA" id="ARBA00023004"/>
    </source>
</evidence>
<feature type="transmembrane region" description="Helical" evidence="14">
    <location>
        <begin position="16"/>
        <end position="35"/>
    </location>
</feature>
<evidence type="ECO:0000256" key="13">
    <source>
        <dbReference type="RuleBase" id="RU000461"/>
    </source>
</evidence>
<dbReference type="GO" id="GO:0020037">
    <property type="term" value="F:heme binding"/>
    <property type="evidence" value="ECO:0007669"/>
    <property type="project" value="InterPro"/>
</dbReference>
<keyword evidence="6 12" id="KW-0479">Metal-binding</keyword>
<reference evidence="15" key="1">
    <citation type="submission" date="2020-09" db="EMBL/GenBank/DDBJ databases">
        <title>Genome-Enabled Discovery of Anthraquinone Biosynthesis in Senna tora.</title>
        <authorList>
            <person name="Kang S.-H."/>
            <person name="Pandey R.P."/>
            <person name="Lee C.-M."/>
            <person name="Sim J.-S."/>
            <person name="Jeong J.-T."/>
            <person name="Choi B.-S."/>
            <person name="Jung M."/>
            <person name="Ginzburg D."/>
            <person name="Zhao K."/>
            <person name="Won S.Y."/>
            <person name="Oh T.-J."/>
            <person name="Yu Y."/>
            <person name="Kim N.-H."/>
            <person name="Lee O.R."/>
            <person name="Lee T.-H."/>
            <person name="Bashyal P."/>
            <person name="Kim T.-S."/>
            <person name="Lee W.-H."/>
            <person name="Kawkins C."/>
            <person name="Kim C.-K."/>
            <person name="Kim J.S."/>
            <person name="Ahn B.O."/>
            <person name="Rhee S.Y."/>
            <person name="Sohng J.K."/>
        </authorList>
    </citation>
    <scope>NUCLEOTIDE SEQUENCE</scope>
    <source>
        <tissue evidence="15">Leaf</tissue>
    </source>
</reference>
<dbReference type="EMBL" id="JAAIUW010000013">
    <property type="protein sequence ID" value="KAF7804118.1"/>
    <property type="molecule type" value="Genomic_DNA"/>
</dbReference>
<dbReference type="InterPro" id="IPR017972">
    <property type="entry name" value="Cyt_P450_CS"/>
</dbReference>
<keyword evidence="9 12" id="KW-0408">Iron</keyword>
<evidence type="ECO:0000256" key="6">
    <source>
        <dbReference type="ARBA" id="ARBA00022723"/>
    </source>
</evidence>
<evidence type="ECO:0000256" key="5">
    <source>
        <dbReference type="ARBA" id="ARBA00022692"/>
    </source>
</evidence>